<dbReference type="PANTHER" id="PTHR14309">
    <property type="entry name" value="EXPRESSED PROTEIN"/>
    <property type="match status" value="1"/>
</dbReference>
<dbReference type="AlphaFoldDB" id="A0A1Y1HZ36"/>
<organism evidence="6 7">
    <name type="scientific">Klebsormidium nitens</name>
    <name type="common">Green alga</name>
    <name type="synonym">Ulothrix nitens</name>
    <dbReference type="NCBI Taxonomy" id="105231"/>
    <lineage>
        <taxon>Eukaryota</taxon>
        <taxon>Viridiplantae</taxon>
        <taxon>Streptophyta</taxon>
        <taxon>Klebsormidiophyceae</taxon>
        <taxon>Klebsormidiales</taxon>
        <taxon>Klebsormidiaceae</taxon>
        <taxon>Klebsormidium</taxon>
    </lineage>
</organism>
<dbReference type="Pfam" id="PF00169">
    <property type="entry name" value="PH"/>
    <property type="match status" value="1"/>
</dbReference>
<keyword evidence="3" id="KW-0175">Coiled coil</keyword>
<dbReference type="EMBL" id="DF237020">
    <property type="protein sequence ID" value="GAQ81128.1"/>
    <property type="molecule type" value="Genomic_DNA"/>
</dbReference>
<dbReference type="SMART" id="SM00233">
    <property type="entry name" value="PH"/>
    <property type="match status" value="1"/>
</dbReference>
<evidence type="ECO:0000256" key="3">
    <source>
        <dbReference type="SAM" id="Coils"/>
    </source>
</evidence>
<dbReference type="SUPFAM" id="SSF50729">
    <property type="entry name" value="PH domain-like"/>
    <property type="match status" value="1"/>
</dbReference>
<reference evidence="6 7" key="1">
    <citation type="journal article" date="2014" name="Nat. Commun.">
        <title>Klebsormidium flaccidum genome reveals primary factors for plant terrestrial adaptation.</title>
        <authorList>
            <person name="Hori K."/>
            <person name="Maruyama F."/>
            <person name="Fujisawa T."/>
            <person name="Togashi T."/>
            <person name="Yamamoto N."/>
            <person name="Seo M."/>
            <person name="Sato S."/>
            <person name="Yamada T."/>
            <person name="Mori H."/>
            <person name="Tajima N."/>
            <person name="Moriyama T."/>
            <person name="Ikeuchi M."/>
            <person name="Watanabe M."/>
            <person name="Wada H."/>
            <person name="Kobayashi K."/>
            <person name="Saito M."/>
            <person name="Masuda T."/>
            <person name="Sasaki-Sekimoto Y."/>
            <person name="Mashiguchi K."/>
            <person name="Awai K."/>
            <person name="Shimojima M."/>
            <person name="Masuda S."/>
            <person name="Iwai M."/>
            <person name="Nobusawa T."/>
            <person name="Narise T."/>
            <person name="Kondo S."/>
            <person name="Saito H."/>
            <person name="Sato R."/>
            <person name="Murakawa M."/>
            <person name="Ihara Y."/>
            <person name="Oshima-Yamada Y."/>
            <person name="Ohtaka K."/>
            <person name="Satoh M."/>
            <person name="Sonobe K."/>
            <person name="Ishii M."/>
            <person name="Ohtani R."/>
            <person name="Kanamori-Sato M."/>
            <person name="Honoki R."/>
            <person name="Miyazaki D."/>
            <person name="Mochizuki H."/>
            <person name="Umetsu J."/>
            <person name="Higashi K."/>
            <person name="Shibata D."/>
            <person name="Kamiya Y."/>
            <person name="Sato N."/>
            <person name="Nakamura Y."/>
            <person name="Tabata S."/>
            <person name="Ida S."/>
            <person name="Kurokawa K."/>
            <person name="Ohta H."/>
        </authorList>
    </citation>
    <scope>NUCLEOTIDE SEQUENCE [LARGE SCALE GENOMIC DNA]</scope>
    <source>
        <strain evidence="6 7">NIES-2285</strain>
    </source>
</reference>
<feature type="compositionally biased region" description="Low complexity" evidence="4">
    <location>
        <begin position="447"/>
        <end position="458"/>
    </location>
</feature>
<evidence type="ECO:0000256" key="1">
    <source>
        <dbReference type="ARBA" id="ARBA00004370"/>
    </source>
</evidence>
<sequence>MHHLPSRIGSFGQFAAGRTQAMDDGGNGQQDASADGRFLLQGYLLKRSETLRRWNKRWFSLDPTTARLEYRSQRSDLYPRGQIVFDASSTITVSPINFNSGAKQYDGCCLYIGTPRKKDYFLAAETPAAARAWVTALRAAMQVLKAHRDAVNALGDSQRRQQSEAALRAAATASNATAEAMAKEIQAASQKLVLQGFGMQAEESGQADEGSDDGVMDGTTIVKETLRVKDEELAQMAQDLRARDSTIREMADRLSETAEAAEAAAAAAMQMDRDRKAAVSEAAQARRLAENALKEAETRIKEAQERAAQKVKTLEADREEAIHRAMQWKAEADRAHEKARALELALRQAQGAAATAKTHGLAADKPPVEPALEPPATTILTSTAEPSQAPAEPDAAAVQSARAGHEVNEAAQQTAADPHSNENGVDLGHNKEPSMDQQSEKEEHKAGPSAPVVGAGPPEQRGPETSNTSNTDGVAGEGVGGDADGAGLQNVSQSGAPPKHEDVESPSVQKSSPAEDQKNVVDKKQPGDAGHTSGFVDDVPAMDPGFLAAFRQGSLGSQPESGKPDDNP</sequence>
<dbReference type="Proteomes" id="UP000054558">
    <property type="component" value="Unassembled WGS sequence"/>
</dbReference>
<comment type="subcellular location">
    <subcellularLocation>
        <location evidence="1">Membrane</location>
    </subcellularLocation>
</comment>
<feature type="region of interest" description="Disordered" evidence="4">
    <location>
        <begin position="355"/>
        <end position="374"/>
    </location>
</feature>
<dbReference type="GO" id="GO:0045595">
    <property type="term" value="P:regulation of cell differentiation"/>
    <property type="evidence" value="ECO:0000318"/>
    <property type="project" value="GO_Central"/>
</dbReference>
<dbReference type="STRING" id="105231.A0A1Y1HZ36"/>
<dbReference type="GO" id="GO:0016020">
    <property type="term" value="C:membrane"/>
    <property type="evidence" value="ECO:0000318"/>
    <property type="project" value="GO_Central"/>
</dbReference>
<dbReference type="Gene3D" id="2.30.29.30">
    <property type="entry name" value="Pleckstrin-homology domain (PH domain)/Phosphotyrosine-binding domain (PTB)"/>
    <property type="match status" value="1"/>
</dbReference>
<dbReference type="InterPro" id="IPR039680">
    <property type="entry name" value="PLEKHB1/2"/>
</dbReference>
<feature type="compositionally biased region" description="Gly residues" evidence="4">
    <location>
        <begin position="475"/>
        <end position="484"/>
    </location>
</feature>
<proteinExistence type="predicted"/>
<evidence type="ECO:0000256" key="2">
    <source>
        <dbReference type="ARBA" id="ARBA00023136"/>
    </source>
</evidence>
<dbReference type="InterPro" id="IPR011993">
    <property type="entry name" value="PH-like_dom_sf"/>
</dbReference>
<evidence type="ECO:0000256" key="4">
    <source>
        <dbReference type="SAM" id="MobiDB-lite"/>
    </source>
</evidence>
<evidence type="ECO:0000259" key="5">
    <source>
        <dbReference type="PROSITE" id="PS50003"/>
    </source>
</evidence>
<dbReference type="OMA" id="VGHAHYT"/>
<feature type="compositionally biased region" description="Basic and acidic residues" evidence="4">
    <location>
        <begin position="513"/>
        <end position="526"/>
    </location>
</feature>
<dbReference type="OrthoDB" id="48057at2759"/>
<evidence type="ECO:0000313" key="6">
    <source>
        <dbReference type="EMBL" id="GAQ81128.1"/>
    </source>
</evidence>
<dbReference type="InterPro" id="IPR001849">
    <property type="entry name" value="PH_domain"/>
</dbReference>
<gene>
    <name evidence="6" type="ORF">KFL_000710330</name>
</gene>
<name>A0A1Y1HZ36_KLENI</name>
<dbReference type="PROSITE" id="PS50003">
    <property type="entry name" value="PH_DOMAIN"/>
    <property type="match status" value="1"/>
</dbReference>
<accession>A0A1Y1HZ36</accession>
<feature type="coiled-coil region" evidence="3">
    <location>
        <begin position="251"/>
        <end position="352"/>
    </location>
</feature>
<feature type="region of interest" description="Disordered" evidence="4">
    <location>
        <begin position="382"/>
        <end position="568"/>
    </location>
</feature>
<keyword evidence="2" id="KW-0472">Membrane</keyword>
<feature type="domain" description="PH" evidence="5">
    <location>
        <begin position="37"/>
        <end position="142"/>
    </location>
</feature>
<evidence type="ECO:0000313" key="7">
    <source>
        <dbReference type="Proteomes" id="UP000054558"/>
    </source>
</evidence>
<feature type="compositionally biased region" description="Basic and acidic residues" evidence="4">
    <location>
        <begin position="428"/>
        <end position="446"/>
    </location>
</feature>
<dbReference type="PANTHER" id="PTHR14309:SF10">
    <property type="entry name" value="PH DOMAIN-CONTAINING PROTEIN"/>
    <property type="match status" value="1"/>
</dbReference>
<keyword evidence="7" id="KW-1185">Reference proteome</keyword>
<protein>
    <recommendedName>
        <fullName evidence="5">PH domain-containing protein</fullName>
    </recommendedName>
</protein>